<keyword evidence="1" id="KW-0812">Transmembrane</keyword>
<dbReference type="Proteomes" id="UP000322077">
    <property type="component" value="Unassembled WGS sequence"/>
</dbReference>
<sequence>MDDAGIRPGFAARTFPAFSIFASIGYFLFMGFGLSPFVYYPETGDFTWAAQPDLGPPMFWYGWMVYAAIVGLAGGLLTYLLPIRWSLALVRGLGWLLWAVPTLIMLIILFLLRHYF</sequence>
<evidence type="ECO:0000313" key="2">
    <source>
        <dbReference type="EMBL" id="TZG27220.1"/>
    </source>
</evidence>
<protein>
    <submittedName>
        <fullName evidence="2">Uncharacterized protein</fullName>
    </submittedName>
</protein>
<proteinExistence type="predicted"/>
<accession>A0A5D9C823</accession>
<dbReference type="AlphaFoldDB" id="A0A5D9C823"/>
<feature type="transmembrane region" description="Helical" evidence="1">
    <location>
        <begin position="93"/>
        <end position="112"/>
    </location>
</feature>
<name>A0A5D9C823_9SPHN</name>
<evidence type="ECO:0000256" key="1">
    <source>
        <dbReference type="SAM" id="Phobius"/>
    </source>
</evidence>
<gene>
    <name evidence="2" type="ORF">FYJ91_06240</name>
</gene>
<reference evidence="2 3" key="1">
    <citation type="submission" date="2019-08" db="EMBL/GenBank/DDBJ databases">
        <authorList>
            <person name="Wang G."/>
            <person name="Xu Z."/>
        </authorList>
    </citation>
    <scope>NUCLEOTIDE SEQUENCE [LARGE SCALE GENOMIC DNA]</scope>
    <source>
        <strain evidence="2 3">ZX</strain>
    </source>
</reference>
<comment type="caution">
    <text evidence="2">The sequence shown here is derived from an EMBL/GenBank/DDBJ whole genome shotgun (WGS) entry which is preliminary data.</text>
</comment>
<feature type="transmembrane region" description="Helical" evidence="1">
    <location>
        <begin position="60"/>
        <end position="81"/>
    </location>
</feature>
<dbReference type="EMBL" id="VTOU01000002">
    <property type="protein sequence ID" value="TZG27220.1"/>
    <property type="molecule type" value="Genomic_DNA"/>
</dbReference>
<evidence type="ECO:0000313" key="3">
    <source>
        <dbReference type="Proteomes" id="UP000322077"/>
    </source>
</evidence>
<keyword evidence="3" id="KW-1185">Reference proteome</keyword>
<keyword evidence="1" id="KW-1133">Transmembrane helix</keyword>
<keyword evidence="1" id="KW-0472">Membrane</keyword>
<feature type="transmembrane region" description="Helical" evidence="1">
    <location>
        <begin position="20"/>
        <end position="40"/>
    </location>
</feature>
<organism evidence="2 3">
    <name type="scientific">Sphingomonas montanisoli</name>
    <dbReference type="NCBI Taxonomy" id="2606412"/>
    <lineage>
        <taxon>Bacteria</taxon>
        <taxon>Pseudomonadati</taxon>
        <taxon>Pseudomonadota</taxon>
        <taxon>Alphaproteobacteria</taxon>
        <taxon>Sphingomonadales</taxon>
        <taxon>Sphingomonadaceae</taxon>
        <taxon>Sphingomonas</taxon>
    </lineage>
</organism>
<dbReference type="RefSeq" id="WP_149521438.1">
    <property type="nucleotide sequence ID" value="NZ_VTOU01000002.1"/>
</dbReference>